<proteinExistence type="predicted"/>
<organism evidence="1 2">
    <name type="scientific">Kribbella antibiotica</name>
    <dbReference type="NCBI Taxonomy" id="190195"/>
    <lineage>
        <taxon>Bacteria</taxon>
        <taxon>Bacillati</taxon>
        <taxon>Actinomycetota</taxon>
        <taxon>Actinomycetes</taxon>
        <taxon>Propionibacteriales</taxon>
        <taxon>Kribbellaceae</taxon>
        <taxon>Kribbella</taxon>
    </lineage>
</organism>
<keyword evidence="2" id="KW-1185">Reference proteome</keyword>
<reference evidence="1 2" key="1">
    <citation type="submission" date="2019-03" db="EMBL/GenBank/DDBJ databases">
        <title>Draft genome sequences of novel Actinobacteria.</title>
        <authorList>
            <person name="Sahin N."/>
            <person name="Ay H."/>
            <person name="Saygin H."/>
        </authorList>
    </citation>
    <scope>NUCLEOTIDE SEQUENCE [LARGE SCALE GENOMIC DNA]</scope>
    <source>
        <strain evidence="1 2">JCM 13523</strain>
    </source>
</reference>
<sequence length="168" mass="19465">MRVVVQWVRTTWTKRSRGAPGASRRNAVPVGFRLPEDEPPFVHGVVMQEQDDFKVWEGTQSGLPGEVTVTRGRERLESGVEVRPIDGLVRVQLTVTPYGMPLRPNRARAVSLAPDEWVRWQINYRYPSHWGEEWVYRLDTLNLFHGTPERDAFLGEPTYQVKELERLL</sequence>
<evidence type="ECO:0000313" key="2">
    <source>
        <dbReference type="Proteomes" id="UP000295124"/>
    </source>
</evidence>
<gene>
    <name evidence="1" type="ORF">E1263_03860</name>
</gene>
<accession>A0A4R4ZVQ8</accession>
<protein>
    <submittedName>
        <fullName evidence="1">Uncharacterized protein</fullName>
    </submittedName>
</protein>
<name>A0A4R4ZVQ8_9ACTN</name>
<dbReference type="EMBL" id="SMKX01000007">
    <property type="protein sequence ID" value="TDD62304.1"/>
    <property type="molecule type" value="Genomic_DNA"/>
</dbReference>
<dbReference type="RefSeq" id="WP_132165412.1">
    <property type="nucleotide sequence ID" value="NZ_SMKX01000007.1"/>
</dbReference>
<comment type="caution">
    <text evidence="1">The sequence shown here is derived from an EMBL/GenBank/DDBJ whole genome shotgun (WGS) entry which is preliminary data.</text>
</comment>
<dbReference type="AlphaFoldDB" id="A0A4R4ZVQ8"/>
<dbReference type="Proteomes" id="UP000295124">
    <property type="component" value="Unassembled WGS sequence"/>
</dbReference>
<evidence type="ECO:0000313" key="1">
    <source>
        <dbReference type="EMBL" id="TDD62304.1"/>
    </source>
</evidence>
<dbReference type="OrthoDB" id="3295282at2"/>